<evidence type="ECO:0000256" key="1">
    <source>
        <dbReference type="SAM" id="Phobius"/>
    </source>
</evidence>
<dbReference type="EMBL" id="FONA01000025">
    <property type="protein sequence ID" value="SFE97240.1"/>
    <property type="molecule type" value="Genomic_DNA"/>
</dbReference>
<evidence type="ECO:0000313" key="4">
    <source>
        <dbReference type="Proteomes" id="UP000181976"/>
    </source>
</evidence>
<dbReference type="Gene3D" id="1.10.3730.20">
    <property type="match status" value="1"/>
</dbReference>
<dbReference type="RefSeq" id="WP_010528410.1">
    <property type="nucleotide sequence ID" value="NZ_AFSL01000084.1"/>
</dbReference>
<feature type="domain" description="EamA" evidence="2">
    <location>
        <begin position="157"/>
        <end position="293"/>
    </location>
</feature>
<proteinExistence type="predicted"/>
<dbReference type="OrthoDB" id="1003630at2"/>
<feature type="transmembrane region" description="Helical" evidence="1">
    <location>
        <begin position="187"/>
        <end position="207"/>
    </location>
</feature>
<name>A0A1I2EYC4_9BACT</name>
<dbReference type="PANTHER" id="PTHR22911:SF137">
    <property type="entry name" value="SOLUTE CARRIER FAMILY 35 MEMBER G2-RELATED"/>
    <property type="match status" value="1"/>
</dbReference>
<dbReference type="Pfam" id="PF00892">
    <property type="entry name" value="EamA"/>
    <property type="match status" value="2"/>
</dbReference>
<feature type="transmembrane region" description="Helical" evidence="1">
    <location>
        <begin position="126"/>
        <end position="146"/>
    </location>
</feature>
<reference evidence="3 4" key="1">
    <citation type="submission" date="2016-10" db="EMBL/GenBank/DDBJ databases">
        <authorList>
            <person name="de Groot N.N."/>
        </authorList>
    </citation>
    <scope>NUCLEOTIDE SEQUENCE [LARGE SCALE GENOMIC DNA]</scope>
    <source>
        <strain evidence="3 4">DSM 19012</strain>
    </source>
</reference>
<dbReference type="SUPFAM" id="SSF103481">
    <property type="entry name" value="Multidrug resistance efflux transporter EmrE"/>
    <property type="match status" value="2"/>
</dbReference>
<feature type="transmembrane region" description="Helical" evidence="1">
    <location>
        <begin position="219"/>
        <end position="241"/>
    </location>
</feature>
<dbReference type="AlphaFoldDB" id="A0A1I2EYC4"/>
<feature type="transmembrane region" description="Helical" evidence="1">
    <location>
        <begin position="278"/>
        <end position="294"/>
    </location>
</feature>
<keyword evidence="1" id="KW-0812">Transmembrane</keyword>
<gene>
    <name evidence="3" type="ORF">SAMN05444380_1255</name>
</gene>
<protein>
    <submittedName>
        <fullName evidence="3">Transporter family protein</fullName>
    </submittedName>
</protein>
<evidence type="ECO:0000259" key="2">
    <source>
        <dbReference type="Pfam" id="PF00892"/>
    </source>
</evidence>
<feature type="transmembrane region" description="Helical" evidence="1">
    <location>
        <begin position="30"/>
        <end position="51"/>
    </location>
</feature>
<feature type="domain" description="EamA" evidence="2">
    <location>
        <begin position="2"/>
        <end position="137"/>
    </location>
</feature>
<sequence>MWLILTLFSAFFLGFYDILKKESLKDNAVWPVLFFGALTSTLIFIPIVLMSECGILKSGDFIFAPRLTTQEHLMVLLKTFIVLISWVFNYFALKHLPLTIVAPVRATGPLWTLVGALILFGEQLNIYQWAGMVLTLFFFFRFSTVGKLEGLSFRNNKWMWFIIAGTIAGSVSALYDKHILRQVDRVAVQAWFSFYQVLLLLPVLWFVRRKRPERVPFYWRWTIPLIGLFLVVADFLYFYAISEPESLISVISALRRSSVIIPFLFGALIFGEKNVKKKALYLGGILIGIALLLLG</sequence>
<keyword evidence="4" id="KW-1185">Reference proteome</keyword>
<dbReference type="GO" id="GO:0016020">
    <property type="term" value="C:membrane"/>
    <property type="evidence" value="ECO:0007669"/>
    <property type="project" value="InterPro"/>
</dbReference>
<feature type="transmembrane region" description="Helical" evidence="1">
    <location>
        <begin position="158"/>
        <end position="175"/>
    </location>
</feature>
<dbReference type="PANTHER" id="PTHR22911">
    <property type="entry name" value="ACYL-MALONYL CONDENSING ENZYME-RELATED"/>
    <property type="match status" value="1"/>
</dbReference>
<dbReference type="Proteomes" id="UP000181976">
    <property type="component" value="Unassembled WGS sequence"/>
</dbReference>
<keyword evidence="1" id="KW-0472">Membrane</keyword>
<feature type="transmembrane region" description="Helical" evidence="1">
    <location>
        <begin position="247"/>
        <end position="271"/>
    </location>
</feature>
<organism evidence="3 4">
    <name type="scientific">Thermophagus xiamenensis</name>
    <dbReference type="NCBI Taxonomy" id="385682"/>
    <lineage>
        <taxon>Bacteria</taxon>
        <taxon>Pseudomonadati</taxon>
        <taxon>Bacteroidota</taxon>
        <taxon>Bacteroidia</taxon>
        <taxon>Marinilabiliales</taxon>
        <taxon>Marinilabiliaceae</taxon>
        <taxon>Thermophagus</taxon>
    </lineage>
</organism>
<dbReference type="STRING" id="385682.SAMN05444380_1255"/>
<dbReference type="InParanoid" id="A0A1I2EYC4"/>
<feature type="transmembrane region" description="Helical" evidence="1">
    <location>
        <begin position="72"/>
        <end position="93"/>
    </location>
</feature>
<accession>A0A1I2EYC4</accession>
<evidence type="ECO:0000313" key="3">
    <source>
        <dbReference type="EMBL" id="SFE97240.1"/>
    </source>
</evidence>
<dbReference type="InterPro" id="IPR000620">
    <property type="entry name" value="EamA_dom"/>
</dbReference>
<keyword evidence="1" id="KW-1133">Transmembrane helix</keyword>
<dbReference type="eggNOG" id="COG0697">
    <property type="taxonomic scope" value="Bacteria"/>
</dbReference>
<dbReference type="InterPro" id="IPR037185">
    <property type="entry name" value="EmrE-like"/>
</dbReference>